<sequence length="173" mass="19961">MCRVYWSYWYLKNAKGIIASTDHGIAYVGSPYETGTDFQDWATKVFNHSTLINNEDKLRNYKLQLEDFFTGRRKEFTVNFDLRGSLFQQQVWEILKCIPFGETVSYSDVARRLGKPNSYRAVASAIATNPILIMIPCHRVVRKNGKSTGYRGGLTFKYELLQLEKDILNNNPS</sequence>
<dbReference type="PANTHER" id="PTHR10815:SF12">
    <property type="entry name" value="METHYLATED-DNA--PROTEIN-CYSTEINE METHYLTRANSFERASE, INDUCIBLE"/>
    <property type="match status" value="1"/>
</dbReference>
<keyword evidence="11" id="KW-1185">Reference proteome</keyword>
<dbReference type="RefSeq" id="WP_166530565.1">
    <property type="nucleotide sequence ID" value="NZ_CP115959.1"/>
</dbReference>
<evidence type="ECO:0000256" key="8">
    <source>
        <dbReference type="ARBA" id="ARBA00049348"/>
    </source>
</evidence>
<dbReference type="InterPro" id="IPR036388">
    <property type="entry name" value="WH-like_DNA-bd_sf"/>
</dbReference>
<dbReference type="CDD" id="cd06445">
    <property type="entry name" value="ATase"/>
    <property type="match status" value="1"/>
</dbReference>
<dbReference type="Pfam" id="PF01035">
    <property type="entry name" value="DNA_binding_1"/>
    <property type="match status" value="1"/>
</dbReference>
<dbReference type="PROSITE" id="PS00374">
    <property type="entry name" value="MGMT"/>
    <property type="match status" value="1"/>
</dbReference>
<dbReference type="Proteomes" id="UP000675284">
    <property type="component" value="Unassembled WGS sequence"/>
</dbReference>
<evidence type="ECO:0000259" key="9">
    <source>
        <dbReference type="Pfam" id="PF01035"/>
    </source>
</evidence>
<accession>A0A941DXK8</accession>
<dbReference type="FunFam" id="1.10.10.10:FF:000214">
    <property type="entry name" value="Methylated-DNA--protein-cysteine methyltransferase"/>
    <property type="match status" value="1"/>
</dbReference>
<proteinExistence type="inferred from homology"/>
<keyword evidence="4" id="KW-0489">Methyltransferase</keyword>
<dbReference type="SUPFAM" id="SSF46767">
    <property type="entry name" value="Methylated DNA-protein cysteine methyltransferase, C-terminal domain"/>
    <property type="match status" value="1"/>
</dbReference>
<evidence type="ECO:0000256" key="6">
    <source>
        <dbReference type="ARBA" id="ARBA00022763"/>
    </source>
</evidence>
<comment type="similarity">
    <text evidence="2">Belongs to the MGMT family.</text>
</comment>
<dbReference type="GO" id="GO:0032259">
    <property type="term" value="P:methylation"/>
    <property type="evidence" value="ECO:0007669"/>
    <property type="project" value="UniProtKB-KW"/>
</dbReference>
<dbReference type="PANTHER" id="PTHR10815">
    <property type="entry name" value="METHYLATED-DNA--PROTEIN-CYSTEINE METHYLTRANSFERASE"/>
    <property type="match status" value="1"/>
</dbReference>
<keyword evidence="7" id="KW-0234">DNA repair</keyword>
<dbReference type="EC" id="2.1.1.63" evidence="3"/>
<evidence type="ECO:0000256" key="1">
    <source>
        <dbReference type="ARBA" id="ARBA00001286"/>
    </source>
</evidence>
<dbReference type="AlphaFoldDB" id="A0A941DXK8"/>
<reference evidence="10" key="1">
    <citation type="submission" date="2021-04" db="EMBL/GenBank/DDBJ databases">
        <title>Isolation and polyphasic classification of algal microorganism.</title>
        <authorList>
            <person name="Wang S."/>
        </authorList>
    </citation>
    <scope>NUCLEOTIDE SEQUENCE</scope>
    <source>
        <strain evidence="10">720a</strain>
    </source>
</reference>
<evidence type="ECO:0000256" key="4">
    <source>
        <dbReference type="ARBA" id="ARBA00022603"/>
    </source>
</evidence>
<dbReference type="InterPro" id="IPR014048">
    <property type="entry name" value="MethylDNA_cys_MeTrfase_DNA-bd"/>
</dbReference>
<dbReference type="InterPro" id="IPR036631">
    <property type="entry name" value="MGMT_N_sf"/>
</dbReference>
<dbReference type="InterPro" id="IPR036217">
    <property type="entry name" value="MethylDNA_cys_MeTrfase_DNAb"/>
</dbReference>
<dbReference type="SUPFAM" id="SSF53155">
    <property type="entry name" value="Methylated DNA-protein cysteine methyltransferase domain"/>
    <property type="match status" value="1"/>
</dbReference>
<keyword evidence="6" id="KW-0227">DNA damage</keyword>
<dbReference type="NCBIfam" id="TIGR00589">
    <property type="entry name" value="ogt"/>
    <property type="match status" value="1"/>
</dbReference>
<feature type="domain" description="Methylated-DNA-[protein]-cysteine S-methyltransferase DNA binding" evidence="9">
    <location>
        <begin position="87"/>
        <end position="165"/>
    </location>
</feature>
<dbReference type="Gene3D" id="1.10.10.10">
    <property type="entry name" value="Winged helix-like DNA-binding domain superfamily/Winged helix DNA-binding domain"/>
    <property type="match status" value="1"/>
</dbReference>
<comment type="catalytic activity">
    <reaction evidence="8">
        <text>a 6-O-methyl-2'-deoxyguanosine in DNA + L-cysteinyl-[protein] = S-methyl-L-cysteinyl-[protein] + a 2'-deoxyguanosine in DNA</text>
        <dbReference type="Rhea" id="RHEA:24000"/>
        <dbReference type="Rhea" id="RHEA-COMP:10131"/>
        <dbReference type="Rhea" id="RHEA-COMP:10132"/>
        <dbReference type="Rhea" id="RHEA-COMP:11367"/>
        <dbReference type="Rhea" id="RHEA-COMP:11368"/>
        <dbReference type="ChEBI" id="CHEBI:29950"/>
        <dbReference type="ChEBI" id="CHEBI:82612"/>
        <dbReference type="ChEBI" id="CHEBI:85445"/>
        <dbReference type="ChEBI" id="CHEBI:85448"/>
        <dbReference type="EC" id="2.1.1.63"/>
    </reaction>
</comment>
<evidence type="ECO:0000313" key="10">
    <source>
        <dbReference type="EMBL" id="MBR7796964.1"/>
    </source>
</evidence>
<dbReference type="GO" id="GO:0006281">
    <property type="term" value="P:DNA repair"/>
    <property type="evidence" value="ECO:0007669"/>
    <property type="project" value="UniProtKB-KW"/>
</dbReference>
<protein>
    <recommendedName>
        <fullName evidence="3">methylated-DNA--[protein]-cysteine S-methyltransferase</fullName>
        <ecNumber evidence="3">2.1.1.63</ecNumber>
    </recommendedName>
</protein>
<gene>
    <name evidence="10" type="ORF">KCX74_13025</name>
</gene>
<dbReference type="GO" id="GO:0003908">
    <property type="term" value="F:methylated-DNA-[protein]-cysteine S-methyltransferase activity"/>
    <property type="evidence" value="ECO:0007669"/>
    <property type="project" value="UniProtKB-EC"/>
</dbReference>
<keyword evidence="5" id="KW-0808">Transferase</keyword>
<comment type="catalytic activity">
    <reaction evidence="1">
        <text>a 4-O-methyl-thymidine in DNA + L-cysteinyl-[protein] = a thymidine in DNA + S-methyl-L-cysteinyl-[protein]</text>
        <dbReference type="Rhea" id="RHEA:53428"/>
        <dbReference type="Rhea" id="RHEA-COMP:10131"/>
        <dbReference type="Rhea" id="RHEA-COMP:10132"/>
        <dbReference type="Rhea" id="RHEA-COMP:13555"/>
        <dbReference type="Rhea" id="RHEA-COMP:13556"/>
        <dbReference type="ChEBI" id="CHEBI:29950"/>
        <dbReference type="ChEBI" id="CHEBI:82612"/>
        <dbReference type="ChEBI" id="CHEBI:137386"/>
        <dbReference type="ChEBI" id="CHEBI:137387"/>
        <dbReference type="EC" id="2.1.1.63"/>
    </reaction>
</comment>
<evidence type="ECO:0000256" key="3">
    <source>
        <dbReference type="ARBA" id="ARBA00011918"/>
    </source>
</evidence>
<dbReference type="EMBL" id="JAGSOT010000039">
    <property type="protein sequence ID" value="MBR7796964.1"/>
    <property type="molecule type" value="Genomic_DNA"/>
</dbReference>
<dbReference type="InterPro" id="IPR001497">
    <property type="entry name" value="MethylDNA_cys_MeTrfase_AS"/>
</dbReference>
<evidence type="ECO:0000256" key="5">
    <source>
        <dbReference type="ARBA" id="ARBA00022679"/>
    </source>
</evidence>
<evidence type="ECO:0000256" key="2">
    <source>
        <dbReference type="ARBA" id="ARBA00008711"/>
    </source>
</evidence>
<name>A0A941DXK8_9BACI</name>
<evidence type="ECO:0000313" key="11">
    <source>
        <dbReference type="Proteomes" id="UP000675284"/>
    </source>
</evidence>
<organism evidence="10 11">
    <name type="scientific">Virgibacillus salarius</name>
    <dbReference type="NCBI Taxonomy" id="447199"/>
    <lineage>
        <taxon>Bacteria</taxon>
        <taxon>Bacillati</taxon>
        <taxon>Bacillota</taxon>
        <taxon>Bacilli</taxon>
        <taxon>Bacillales</taxon>
        <taxon>Bacillaceae</taxon>
        <taxon>Virgibacillus</taxon>
    </lineage>
</organism>
<evidence type="ECO:0000256" key="7">
    <source>
        <dbReference type="ARBA" id="ARBA00023204"/>
    </source>
</evidence>
<comment type="caution">
    <text evidence="10">The sequence shown here is derived from an EMBL/GenBank/DDBJ whole genome shotgun (WGS) entry which is preliminary data.</text>
</comment>